<sequence length="587" mass="66048">MSKNQQDPGPQLPTEHPDHSKSHRQESALQTKEGNEKSTPRLEEKSDALKQESKGEPPTTNVRSVYPQVARTNTTPLATGTGVEQRKRLDLGGIFRRSLTGRESISSSPKLETEGSRGTGHLIPDHQPAVPPNRLLRPHPLKPATWNYEADPWQPIVLSLDGGGIRGLSSLYILRDIMVKIQAEETRVESHKLRPVLTGNGWESTTTVSQRQGDTLPLPCDYFDFIIGTSTGGLIAVMLGRLRMDVDECIKAYKTLGLHIFGHLRWWRLTKYDYRNLEDAIKNVVKKNCVEHGDAEPCNGEHDLLRQYDFSCEDGPCKNRTCKVYDHEEAVPQQYQSFDANELNPGRVQRNAVTIWEACRATSAAPLYFNKVMIRGVRYMDGGVGAGANNPAAYALNEAEQMAQRRGQTKSIAAMISVGTGQKKAQSRFKNIFAILNHARRLITETQGPHNAVQTQLTKTNTPYFRFDVPPPPDVSVDPGLSKMGLDECKKKKRKKSQRNPAGTVNGALDETKYDYQTYEKIRICTEAYCSQSQESVTVPINVQAELTEAANVLVWYSRLREQINRERWVAFTKHPYHDYAARPRQE</sequence>
<keyword evidence="2 4" id="KW-0442">Lipid degradation</keyword>
<dbReference type="Proteomes" id="UP000799770">
    <property type="component" value="Unassembled WGS sequence"/>
</dbReference>
<evidence type="ECO:0000256" key="2">
    <source>
        <dbReference type="ARBA" id="ARBA00022963"/>
    </source>
</evidence>
<organism evidence="7 8">
    <name type="scientific">Lophiotrema nucula</name>
    <dbReference type="NCBI Taxonomy" id="690887"/>
    <lineage>
        <taxon>Eukaryota</taxon>
        <taxon>Fungi</taxon>
        <taxon>Dikarya</taxon>
        <taxon>Ascomycota</taxon>
        <taxon>Pezizomycotina</taxon>
        <taxon>Dothideomycetes</taxon>
        <taxon>Pleosporomycetidae</taxon>
        <taxon>Pleosporales</taxon>
        <taxon>Lophiotremataceae</taxon>
        <taxon>Lophiotrema</taxon>
    </lineage>
</organism>
<feature type="short sequence motif" description="DGA/G" evidence="4">
    <location>
        <begin position="381"/>
        <end position="383"/>
    </location>
</feature>
<feature type="short sequence motif" description="GXGXXG" evidence="4">
    <location>
        <begin position="162"/>
        <end position="167"/>
    </location>
</feature>
<feature type="active site" description="Nucleophile" evidence="4">
    <location>
        <position position="230"/>
    </location>
</feature>
<keyword evidence="8" id="KW-1185">Reference proteome</keyword>
<dbReference type="GO" id="GO:0016042">
    <property type="term" value="P:lipid catabolic process"/>
    <property type="evidence" value="ECO:0007669"/>
    <property type="project" value="UniProtKB-UniRule"/>
</dbReference>
<gene>
    <name evidence="7" type="ORF">BDV96DRAFT_656044</name>
</gene>
<dbReference type="EMBL" id="ML977310">
    <property type="protein sequence ID" value="KAF2122505.1"/>
    <property type="molecule type" value="Genomic_DNA"/>
</dbReference>
<evidence type="ECO:0000259" key="6">
    <source>
        <dbReference type="PROSITE" id="PS51635"/>
    </source>
</evidence>
<dbReference type="OrthoDB" id="626167at2759"/>
<dbReference type="Gene3D" id="3.40.1090.10">
    <property type="entry name" value="Cytosolic phospholipase A2 catalytic domain"/>
    <property type="match status" value="1"/>
</dbReference>
<dbReference type="PANTHER" id="PTHR24185">
    <property type="entry name" value="CALCIUM-INDEPENDENT PHOSPHOLIPASE A2-GAMMA"/>
    <property type="match status" value="1"/>
</dbReference>
<protein>
    <submittedName>
        <fullName evidence="7">Acyl transferase/acyl hydrolase/lysophospholipase</fullName>
    </submittedName>
</protein>
<feature type="domain" description="PNPLA" evidence="6">
    <location>
        <begin position="158"/>
        <end position="396"/>
    </location>
</feature>
<evidence type="ECO:0000256" key="3">
    <source>
        <dbReference type="ARBA" id="ARBA00023098"/>
    </source>
</evidence>
<dbReference type="PANTHER" id="PTHR24185:SF1">
    <property type="entry name" value="CALCIUM-INDEPENDENT PHOSPHOLIPASE A2-GAMMA"/>
    <property type="match status" value="1"/>
</dbReference>
<feature type="compositionally biased region" description="Polar residues" evidence="5">
    <location>
        <begin position="101"/>
        <end position="110"/>
    </location>
</feature>
<dbReference type="GO" id="GO:0047499">
    <property type="term" value="F:calcium-independent phospholipase A2 activity"/>
    <property type="evidence" value="ECO:0007669"/>
    <property type="project" value="TreeGrafter"/>
</dbReference>
<evidence type="ECO:0000313" key="8">
    <source>
        <dbReference type="Proteomes" id="UP000799770"/>
    </source>
</evidence>
<accession>A0A6A5ZTV3</accession>
<dbReference type="Pfam" id="PF01734">
    <property type="entry name" value="Patatin"/>
    <property type="match status" value="1"/>
</dbReference>
<evidence type="ECO:0000256" key="4">
    <source>
        <dbReference type="PROSITE-ProRule" id="PRU01161"/>
    </source>
</evidence>
<keyword evidence="1 4" id="KW-0378">Hydrolase</keyword>
<feature type="active site" description="Proton acceptor" evidence="4">
    <location>
        <position position="381"/>
    </location>
</feature>
<dbReference type="GO" id="GO:0016740">
    <property type="term" value="F:transferase activity"/>
    <property type="evidence" value="ECO:0007669"/>
    <property type="project" value="UniProtKB-KW"/>
</dbReference>
<evidence type="ECO:0000256" key="5">
    <source>
        <dbReference type="SAM" id="MobiDB-lite"/>
    </source>
</evidence>
<dbReference type="SUPFAM" id="SSF52151">
    <property type="entry name" value="FabD/lysophospholipase-like"/>
    <property type="match status" value="1"/>
</dbReference>
<keyword evidence="7" id="KW-0808">Transferase</keyword>
<feature type="compositionally biased region" description="Basic and acidic residues" evidence="5">
    <location>
        <begin position="15"/>
        <end position="26"/>
    </location>
</feature>
<dbReference type="AlphaFoldDB" id="A0A6A5ZTV3"/>
<keyword evidence="3 4" id="KW-0443">Lipid metabolism</keyword>
<dbReference type="InterPro" id="IPR016035">
    <property type="entry name" value="Acyl_Trfase/lysoPLipase"/>
</dbReference>
<name>A0A6A5ZTV3_9PLEO</name>
<dbReference type="InterPro" id="IPR002641">
    <property type="entry name" value="PNPLA_dom"/>
</dbReference>
<reference evidence="7" key="1">
    <citation type="journal article" date="2020" name="Stud. Mycol.">
        <title>101 Dothideomycetes genomes: a test case for predicting lifestyles and emergence of pathogens.</title>
        <authorList>
            <person name="Haridas S."/>
            <person name="Albert R."/>
            <person name="Binder M."/>
            <person name="Bloem J."/>
            <person name="Labutti K."/>
            <person name="Salamov A."/>
            <person name="Andreopoulos B."/>
            <person name="Baker S."/>
            <person name="Barry K."/>
            <person name="Bills G."/>
            <person name="Bluhm B."/>
            <person name="Cannon C."/>
            <person name="Castanera R."/>
            <person name="Culley D."/>
            <person name="Daum C."/>
            <person name="Ezra D."/>
            <person name="Gonzalez J."/>
            <person name="Henrissat B."/>
            <person name="Kuo A."/>
            <person name="Liang C."/>
            <person name="Lipzen A."/>
            <person name="Lutzoni F."/>
            <person name="Magnuson J."/>
            <person name="Mondo S."/>
            <person name="Nolan M."/>
            <person name="Ohm R."/>
            <person name="Pangilinan J."/>
            <person name="Park H.-J."/>
            <person name="Ramirez L."/>
            <person name="Alfaro M."/>
            <person name="Sun H."/>
            <person name="Tritt A."/>
            <person name="Yoshinaga Y."/>
            <person name="Zwiers L.-H."/>
            <person name="Turgeon B."/>
            <person name="Goodwin S."/>
            <person name="Spatafora J."/>
            <person name="Crous P."/>
            <person name="Grigoriev I."/>
        </authorList>
    </citation>
    <scope>NUCLEOTIDE SEQUENCE</scope>
    <source>
        <strain evidence="7">CBS 627.86</strain>
    </source>
</reference>
<evidence type="ECO:0000313" key="7">
    <source>
        <dbReference type="EMBL" id="KAF2122505.1"/>
    </source>
</evidence>
<dbReference type="GO" id="GO:0019369">
    <property type="term" value="P:arachidonate metabolic process"/>
    <property type="evidence" value="ECO:0007669"/>
    <property type="project" value="TreeGrafter"/>
</dbReference>
<feature type="region of interest" description="Disordered" evidence="5">
    <location>
        <begin position="1"/>
        <end position="85"/>
    </location>
</feature>
<feature type="short sequence motif" description="GXSXG" evidence="4">
    <location>
        <begin position="228"/>
        <end position="232"/>
    </location>
</feature>
<dbReference type="GO" id="GO:0016020">
    <property type="term" value="C:membrane"/>
    <property type="evidence" value="ECO:0007669"/>
    <property type="project" value="TreeGrafter"/>
</dbReference>
<dbReference type="PROSITE" id="PS51635">
    <property type="entry name" value="PNPLA"/>
    <property type="match status" value="1"/>
</dbReference>
<dbReference type="GO" id="GO:0046486">
    <property type="term" value="P:glycerolipid metabolic process"/>
    <property type="evidence" value="ECO:0007669"/>
    <property type="project" value="UniProtKB-ARBA"/>
</dbReference>
<feature type="region of interest" description="Disordered" evidence="5">
    <location>
        <begin position="100"/>
        <end position="133"/>
    </location>
</feature>
<proteinExistence type="predicted"/>
<evidence type="ECO:0000256" key="1">
    <source>
        <dbReference type="ARBA" id="ARBA00022801"/>
    </source>
</evidence>
<feature type="compositionally biased region" description="Basic and acidic residues" evidence="5">
    <location>
        <begin position="33"/>
        <end position="55"/>
    </location>
</feature>